<evidence type="ECO:0000256" key="1">
    <source>
        <dbReference type="PIRSR" id="PIRSR613078-1"/>
    </source>
</evidence>
<feature type="active site" description="Proton donor/acceptor" evidence="1">
    <location>
        <position position="92"/>
    </location>
</feature>
<dbReference type="PATRIC" id="fig|585524.9.peg.1338"/>
<dbReference type="InterPro" id="IPR029033">
    <property type="entry name" value="His_PPase_superfam"/>
</dbReference>
<dbReference type="EC" id="5.4.2.-" evidence="3"/>
<dbReference type="Gene3D" id="3.40.50.1240">
    <property type="entry name" value="Phosphoglycerate mutase-like"/>
    <property type="match status" value="1"/>
</dbReference>
<sequence>MVSKEIKIMQIYFVRHGKTEWNLASRFQGGHGDSPLLPQSLKDIQKLGKYLKGTKFRGIFASPLQRAFNTAQGIDDAMNAKLPVVIDERLREFNLGDIEGMKFDDAAKKYPKQIDNFWHHPDQYDPRELHGETYEHVIARGKDFATEMAQRFPEDDDKILAVSHGAALSAIMGGLLGYPLKDVRKRGGLSNTSLTVLETKDGGKTFHSVIWNETDYLGRKLSKTDSL</sequence>
<dbReference type="STRING" id="83683.B1745_04005"/>
<feature type="binding site" evidence="2">
    <location>
        <begin position="15"/>
        <end position="22"/>
    </location>
    <ligand>
        <name>substrate</name>
    </ligand>
</feature>
<dbReference type="CDD" id="cd07067">
    <property type="entry name" value="HP_PGM_like"/>
    <property type="match status" value="1"/>
</dbReference>
<dbReference type="SMART" id="SM00855">
    <property type="entry name" value="PGAM"/>
    <property type="match status" value="1"/>
</dbReference>
<dbReference type="PANTHER" id="PTHR48100:SF1">
    <property type="entry name" value="HISTIDINE PHOSPHATASE FAMILY PROTEIN-RELATED"/>
    <property type="match status" value="1"/>
</dbReference>
<dbReference type="eggNOG" id="COG0406">
    <property type="taxonomic scope" value="Bacteria"/>
</dbReference>
<keyword evidence="3" id="KW-0413">Isomerase</keyword>
<dbReference type="Pfam" id="PF00300">
    <property type="entry name" value="His_Phos_1"/>
    <property type="match status" value="1"/>
</dbReference>
<feature type="active site" description="Tele-phosphohistidine intermediate" evidence="1">
    <location>
        <position position="16"/>
    </location>
</feature>
<proteinExistence type="predicted"/>
<dbReference type="SUPFAM" id="SSF53254">
    <property type="entry name" value="Phosphoglycerate mutase-like"/>
    <property type="match status" value="1"/>
</dbReference>
<accession>D4YS00</accession>
<reference evidence="3 4" key="1">
    <citation type="submission" date="2010-04" db="EMBL/GenBank/DDBJ databases">
        <authorList>
            <person name="Muzny D."/>
            <person name="Qin X."/>
            <person name="Deng J."/>
            <person name="Jiang H."/>
            <person name="Liu Y."/>
            <person name="Qu J."/>
            <person name="Song X.-Z."/>
            <person name="Zhang L."/>
            <person name="Thornton R."/>
            <person name="Coyle M."/>
            <person name="Francisco L."/>
            <person name="Jackson L."/>
            <person name="Javaid M."/>
            <person name="Korchina V."/>
            <person name="Kovar C."/>
            <person name="Mata R."/>
            <person name="Mathew T."/>
            <person name="Ngo R."/>
            <person name="Nguyen L."/>
            <person name="Nguyen N."/>
            <person name="Okwuonu G."/>
            <person name="Ongeri F."/>
            <person name="Pham C."/>
            <person name="Simmons D."/>
            <person name="Wilczek-Boney K."/>
            <person name="Hale W."/>
            <person name="Jakkamsetti A."/>
            <person name="Pham P."/>
            <person name="Ruth R."/>
            <person name="San Lucas F."/>
            <person name="Warren J."/>
            <person name="Zhang J."/>
            <person name="Zhao Z."/>
            <person name="Zhou C."/>
            <person name="Zhu D."/>
            <person name="Lee S."/>
            <person name="Bess C."/>
            <person name="Blankenburg K."/>
            <person name="Forbes L."/>
            <person name="Fu Q."/>
            <person name="Gubbala S."/>
            <person name="Hirani K."/>
            <person name="Jayaseelan J.C."/>
            <person name="Lara F."/>
            <person name="Munidasa M."/>
            <person name="Palculict T."/>
            <person name="Patil S."/>
            <person name="Pu L.-L."/>
            <person name="Saada N."/>
            <person name="Tang L."/>
            <person name="Weissenberger G."/>
            <person name="Zhu Y."/>
            <person name="Hemphill L."/>
            <person name="Shang Y."/>
            <person name="Youmans B."/>
            <person name="Ayvaz T."/>
            <person name="Ross M."/>
            <person name="Santibanez J."/>
            <person name="Aqrawi P."/>
            <person name="Gross S."/>
            <person name="Joshi V."/>
            <person name="Fowler G."/>
            <person name="Nazareth L."/>
            <person name="Reid J."/>
            <person name="Worley K."/>
            <person name="Petrosino J."/>
            <person name="Highlander S."/>
            <person name="Gibbs R."/>
        </authorList>
    </citation>
    <scope>NUCLEOTIDE SEQUENCE [LARGE SCALE GENOMIC DNA]</scope>
    <source>
        <strain evidence="3 4">DSM 11664</strain>
    </source>
</reference>
<dbReference type="AlphaFoldDB" id="D4YS00"/>
<feature type="binding site" evidence="2">
    <location>
        <position position="66"/>
    </location>
    <ligand>
        <name>substrate</name>
    </ligand>
</feature>
<evidence type="ECO:0000313" key="4">
    <source>
        <dbReference type="Proteomes" id="UP000004069"/>
    </source>
</evidence>
<dbReference type="GO" id="GO:0005737">
    <property type="term" value="C:cytoplasm"/>
    <property type="evidence" value="ECO:0007669"/>
    <property type="project" value="TreeGrafter"/>
</dbReference>
<protein>
    <submittedName>
        <fullName evidence="3">Phosphoglycerate mutase family protein</fullName>
        <ecNumber evidence="3">5.4.2.-</ecNumber>
    </submittedName>
</protein>
<keyword evidence="4" id="KW-1185">Reference proteome</keyword>
<evidence type="ECO:0000256" key="2">
    <source>
        <dbReference type="PIRSR" id="PIRSR613078-2"/>
    </source>
</evidence>
<dbReference type="PANTHER" id="PTHR48100">
    <property type="entry name" value="BROAD-SPECIFICITY PHOSPHATASE YOR283W-RELATED"/>
    <property type="match status" value="1"/>
</dbReference>
<dbReference type="InterPro" id="IPR050275">
    <property type="entry name" value="PGM_Phosphatase"/>
</dbReference>
<name>D4YS00_9LACO</name>
<organism evidence="3 4">
    <name type="scientific">Lactobacillus amylolyticus DSM 11664</name>
    <dbReference type="NCBI Taxonomy" id="585524"/>
    <lineage>
        <taxon>Bacteria</taxon>
        <taxon>Bacillati</taxon>
        <taxon>Bacillota</taxon>
        <taxon>Bacilli</taxon>
        <taxon>Lactobacillales</taxon>
        <taxon>Lactobacillaceae</taxon>
        <taxon>Lactobacillus</taxon>
    </lineage>
</organism>
<dbReference type="InterPro" id="IPR013078">
    <property type="entry name" value="His_Pase_superF_clade-1"/>
</dbReference>
<dbReference type="GO" id="GO:0016791">
    <property type="term" value="F:phosphatase activity"/>
    <property type="evidence" value="ECO:0007669"/>
    <property type="project" value="TreeGrafter"/>
</dbReference>
<evidence type="ECO:0000313" key="3">
    <source>
        <dbReference type="EMBL" id="EFG56094.1"/>
    </source>
</evidence>
<comment type="caution">
    <text evidence="3">The sequence shown here is derived from an EMBL/GenBank/DDBJ whole genome shotgun (WGS) entry which is preliminary data.</text>
</comment>
<dbReference type="EMBL" id="ADNY01000011">
    <property type="protein sequence ID" value="EFG56094.1"/>
    <property type="molecule type" value="Genomic_DNA"/>
</dbReference>
<dbReference type="Proteomes" id="UP000004069">
    <property type="component" value="Unassembled WGS sequence"/>
</dbReference>
<gene>
    <name evidence="3" type="primary">pgm</name>
    <name evidence="3" type="ORF">HMPREF0493_0278</name>
</gene>
<dbReference type="GO" id="GO:0016853">
    <property type="term" value="F:isomerase activity"/>
    <property type="evidence" value="ECO:0007669"/>
    <property type="project" value="UniProtKB-KW"/>
</dbReference>